<gene>
    <name evidence="1" type="ordered locus">DP1372</name>
</gene>
<evidence type="ECO:0000313" key="2">
    <source>
        <dbReference type="Proteomes" id="UP000000602"/>
    </source>
</evidence>
<reference evidence="2" key="1">
    <citation type="journal article" date="2004" name="Environ. Microbiol.">
        <title>The genome of Desulfotalea psychrophila, a sulfate-reducing bacterium from permanently cold Arctic sediments.</title>
        <authorList>
            <person name="Rabus R."/>
            <person name="Ruepp A."/>
            <person name="Frickey T."/>
            <person name="Rattei T."/>
            <person name="Fartmann B."/>
            <person name="Stark M."/>
            <person name="Bauer M."/>
            <person name="Zibat A."/>
            <person name="Lombardot T."/>
            <person name="Becker I."/>
            <person name="Amann J."/>
            <person name="Gellner K."/>
            <person name="Teeling H."/>
            <person name="Leuschner W.D."/>
            <person name="Gloeckner F.-O."/>
            <person name="Lupas A.N."/>
            <person name="Amann R."/>
            <person name="Klenk H.-P."/>
        </authorList>
    </citation>
    <scope>NUCLEOTIDE SEQUENCE [LARGE SCALE GENOMIC DNA]</scope>
    <source>
        <strain evidence="2">DSM 12343 / LSv54</strain>
    </source>
</reference>
<proteinExistence type="predicted"/>
<protein>
    <recommendedName>
        <fullName evidence="3">LamB/YcsF family protein</fullName>
    </recommendedName>
</protein>
<dbReference type="InterPro" id="IPR011330">
    <property type="entry name" value="Glyco_hydro/deAcase_b/a-brl"/>
</dbReference>
<dbReference type="PANTHER" id="PTHR30292">
    <property type="entry name" value="UNCHARACTERIZED PROTEIN YBGL-RELATED"/>
    <property type="match status" value="1"/>
</dbReference>
<dbReference type="CDD" id="cd10787">
    <property type="entry name" value="LamB_YcsF_like"/>
    <property type="match status" value="1"/>
</dbReference>
<dbReference type="KEGG" id="dps:DP1372"/>
<keyword evidence="2" id="KW-1185">Reference proteome</keyword>
<dbReference type="NCBIfam" id="NF003816">
    <property type="entry name" value="PRK05406.1-5"/>
    <property type="match status" value="1"/>
</dbReference>
<dbReference type="AlphaFoldDB" id="Q6ANH3"/>
<dbReference type="GO" id="GO:0005975">
    <property type="term" value="P:carbohydrate metabolic process"/>
    <property type="evidence" value="ECO:0007669"/>
    <property type="project" value="InterPro"/>
</dbReference>
<dbReference type="EMBL" id="CR522870">
    <property type="protein sequence ID" value="CAG36101.1"/>
    <property type="molecule type" value="Genomic_DNA"/>
</dbReference>
<dbReference type="Proteomes" id="UP000000602">
    <property type="component" value="Chromosome"/>
</dbReference>
<dbReference type="eggNOG" id="COG1540">
    <property type="taxonomic scope" value="Bacteria"/>
</dbReference>
<accession>Q6ANH3</accession>
<evidence type="ECO:0008006" key="3">
    <source>
        <dbReference type="Google" id="ProtNLM"/>
    </source>
</evidence>
<dbReference type="OrthoDB" id="9773478at2"/>
<dbReference type="Pfam" id="PF03746">
    <property type="entry name" value="LamB_YcsF"/>
    <property type="match status" value="1"/>
</dbReference>
<evidence type="ECO:0000313" key="1">
    <source>
        <dbReference type="EMBL" id="CAG36101.1"/>
    </source>
</evidence>
<name>Q6ANH3_DESPS</name>
<dbReference type="InterPro" id="IPR005501">
    <property type="entry name" value="LamB/YcsF/PxpA-like"/>
</dbReference>
<dbReference type="RefSeq" id="WP_011188613.1">
    <property type="nucleotide sequence ID" value="NC_006138.1"/>
</dbReference>
<dbReference type="STRING" id="177439.DP1372"/>
<dbReference type="NCBIfam" id="NF003814">
    <property type="entry name" value="PRK05406.1-3"/>
    <property type="match status" value="1"/>
</dbReference>
<dbReference type="SUPFAM" id="SSF88713">
    <property type="entry name" value="Glycoside hydrolase/deacetylase"/>
    <property type="match status" value="1"/>
</dbReference>
<dbReference type="Gene3D" id="3.20.20.370">
    <property type="entry name" value="Glycoside hydrolase/deacetylase"/>
    <property type="match status" value="1"/>
</dbReference>
<sequence>MLLNCDMGESFGNYSISQDDKIMPHVDMANIACGMHASDPEVMNHTVTLAKTYGVRIGAHPGYPDLQGFGRRNMALSPSECKNTMLYQVGALSAFCRIHEVSLDYIKPHGALYNTMMRDEAILRAALQVAAKMECKLMILATARWQEHKKLATEYGTEIILEGFVDRGYEDDGSLINRNKEGALIAKAEMIQRVKNCCLGRAILSRAGNTLNFPIDSLCVHGDGDGAHLIKEFKTIIEEHA</sequence>
<dbReference type="HOGENOM" id="CLU_069535_0_0_7"/>
<organism evidence="1 2">
    <name type="scientific">Desulfotalea psychrophila (strain LSv54 / DSM 12343)</name>
    <dbReference type="NCBI Taxonomy" id="177439"/>
    <lineage>
        <taxon>Bacteria</taxon>
        <taxon>Pseudomonadati</taxon>
        <taxon>Thermodesulfobacteriota</taxon>
        <taxon>Desulfobulbia</taxon>
        <taxon>Desulfobulbales</taxon>
        <taxon>Desulfocapsaceae</taxon>
        <taxon>Desulfotalea</taxon>
    </lineage>
</organism>
<dbReference type="PANTHER" id="PTHR30292:SF0">
    <property type="entry name" value="5-OXOPROLINASE SUBUNIT A"/>
    <property type="match status" value="1"/>
</dbReference>